<feature type="signal peptide" evidence="2">
    <location>
        <begin position="1"/>
        <end position="19"/>
    </location>
</feature>
<dbReference type="EMBL" id="LSYS01006437">
    <property type="protein sequence ID" value="OPJ75338.1"/>
    <property type="molecule type" value="Genomic_DNA"/>
</dbReference>
<evidence type="ECO:0000313" key="4">
    <source>
        <dbReference type="Proteomes" id="UP000190648"/>
    </source>
</evidence>
<feature type="chain" id="PRO_5012415094" description="Secreted protein" evidence="2">
    <location>
        <begin position="20"/>
        <end position="83"/>
    </location>
</feature>
<evidence type="ECO:0000256" key="1">
    <source>
        <dbReference type="SAM" id="MobiDB-lite"/>
    </source>
</evidence>
<dbReference type="Proteomes" id="UP000190648">
    <property type="component" value="Unassembled WGS sequence"/>
</dbReference>
<keyword evidence="4" id="KW-1185">Reference proteome</keyword>
<evidence type="ECO:0008006" key="5">
    <source>
        <dbReference type="Google" id="ProtNLM"/>
    </source>
</evidence>
<dbReference type="AlphaFoldDB" id="A0A1V4JT19"/>
<feature type="region of interest" description="Disordered" evidence="1">
    <location>
        <begin position="60"/>
        <end position="83"/>
    </location>
</feature>
<comment type="caution">
    <text evidence="3">The sequence shown here is derived from an EMBL/GenBank/DDBJ whole genome shotgun (WGS) entry which is preliminary data.</text>
</comment>
<proteinExistence type="predicted"/>
<sequence length="83" mass="9067">MVLRTFALMQLALPGMVLAINGVAAQLQLFGSKPEKTLVNVVKSQSFTISCLSGVHTVRKHQSKKKTKGSHEKMEDFGTRPAI</sequence>
<evidence type="ECO:0000256" key="2">
    <source>
        <dbReference type="SAM" id="SignalP"/>
    </source>
</evidence>
<evidence type="ECO:0000313" key="3">
    <source>
        <dbReference type="EMBL" id="OPJ75338.1"/>
    </source>
</evidence>
<accession>A0A1V4JT19</accession>
<keyword evidence="2" id="KW-0732">Signal</keyword>
<organism evidence="3 4">
    <name type="scientific">Patagioenas fasciata monilis</name>
    <dbReference type="NCBI Taxonomy" id="372326"/>
    <lineage>
        <taxon>Eukaryota</taxon>
        <taxon>Metazoa</taxon>
        <taxon>Chordata</taxon>
        <taxon>Craniata</taxon>
        <taxon>Vertebrata</taxon>
        <taxon>Euteleostomi</taxon>
        <taxon>Archelosauria</taxon>
        <taxon>Archosauria</taxon>
        <taxon>Dinosauria</taxon>
        <taxon>Saurischia</taxon>
        <taxon>Theropoda</taxon>
        <taxon>Coelurosauria</taxon>
        <taxon>Aves</taxon>
        <taxon>Neognathae</taxon>
        <taxon>Neoaves</taxon>
        <taxon>Columbimorphae</taxon>
        <taxon>Columbiformes</taxon>
        <taxon>Columbidae</taxon>
        <taxon>Patagioenas</taxon>
    </lineage>
</organism>
<reference evidence="3 4" key="1">
    <citation type="submission" date="2016-02" db="EMBL/GenBank/DDBJ databases">
        <title>Band-tailed pigeon sequencing and assembly.</title>
        <authorList>
            <person name="Soares A.E."/>
            <person name="Novak B.J."/>
            <person name="Rice E.S."/>
            <person name="O'Connell B."/>
            <person name="Chang D."/>
            <person name="Weber S."/>
            <person name="Shapiro B."/>
        </authorList>
    </citation>
    <scope>NUCLEOTIDE SEQUENCE [LARGE SCALE GENOMIC DNA]</scope>
    <source>
        <strain evidence="3">BTP2013</strain>
        <tissue evidence="3">Blood</tissue>
    </source>
</reference>
<feature type="compositionally biased region" description="Basic and acidic residues" evidence="1">
    <location>
        <begin position="69"/>
        <end position="83"/>
    </location>
</feature>
<gene>
    <name evidence="3" type="ORF">AV530_007839</name>
</gene>
<protein>
    <recommendedName>
        <fullName evidence="5">Secreted protein</fullName>
    </recommendedName>
</protein>
<name>A0A1V4JT19_PATFA</name>